<organism evidence="2 3">
    <name type="scientific">Dreissena polymorpha</name>
    <name type="common">Zebra mussel</name>
    <name type="synonym">Mytilus polymorpha</name>
    <dbReference type="NCBI Taxonomy" id="45954"/>
    <lineage>
        <taxon>Eukaryota</taxon>
        <taxon>Metazoa</taxon>
        <taxon>Spiralia</taxon>
        <taxon>Lophotrochozoa</taxon>
        <taxon>Mollusca</taxon>
        <taxon>Bivalvia</taxon>
        <taxon>Autobranchia</taxon>
        <taxon>Heteroconchia</taxon>
        <taxon>Euheterodonta</taxon>
        <taxon>Imparidentia</taxon>
        <taxon>Neoheterodontei</taxon>
        <taxon>Myida</taxon>
        <taxon>Dreissenoidea</taxon>
        <taxon>Dreissenidae</taxon>
        <taxon>Dreissena</taxon>
    </lineage>
</organism>
<evidence type="ECO:0000256" key="1">
    <source>
        <dbReference type="SAM" id="Coils"/>
    </source>
</evidence>
<evidence type="ECO:0000313" key="2">
    <source>
        <dbReference type="EMBL" id="KAH3782425.1"/>
    </source>
</evidence>
<name>A0A9D4EM31_DREPO</name>
<evidence type="ECO:0000313" key="3">
    <source>
        <dbReference type="Proteomes" id="UP000828390"/>
    </source>
</evidence>
<proteinExistence type="predicted"/>
<reference evidence="2" key="1">
    <citation type="journal article" date="2019" name="bioRxiv">
        <title>The Genome of the Zebra Mussel, Dreissena polymorpha: A Resource for Invasive Species Research.</title>
        <authorList>
            <person name="McCartney M.A."/>
            <person name="Auch B."/>
            <person name="Kono T."/>
            <person name="Mallez S."/>
            <person name="Zhang Y."/>
            <person name="Obille A."/>
            <person name="Becker A."/>
            <person name="Abrahante J.E."/>
            <person name="Garbe J."/>
            <person name="Badalamenti J.P."/>
            <person name="Herman A."/>
            <person name="Mangelson H."/>
            <person name="Liachko I."/>
            <person name="Sullivan S."/>
            <person name="Sone E.D."/>
            <person name="Koren S."/>
            <person name="Silverstein K.A.T."/>
            <person name="Beckman K.B."/>
            <person name="Gohl D.M."/>
        </authorList>
    </citation>
    <scope>NUCLEOTIDE SEQUENCE</scope>
    <source>
        <strain evidence="2">Duluth1</strain>
        <tissue evidence="2">Whole animal</tissue>
    </source>
</reference>
<protein>
    <submittedName>
        <fullName evidence="2">Uncharacterized protein</fullName>
    </submittedName>
</protein>
<dbReference type="Proteomes" id="UP000828390">
    <property type="component" value="Unassembled WGS sequence"/>
</dbReference>
<accession>A0A9D4EM31</accession>
<keyword evidence="1" id="KW-0175">Coiled coil</keyword>
<comment type="caution">
    <text evidence="2">The sequence shown here is derived from an EMBL/GenBank/DDBJ whole genome shotgun (WGS) entry which is preliminary data.</text>
</comment>
<feature type="coiled-coil region" evidence="1">
    <location>
        <begin position="228"/>
        <end position="255"/>
    </location>
</feature>
<dbReference type="EMBL" id="JAIWYP010000008">
    <property type="protein sequence ID" value="KAH3782425.1"/>
    <property type="molecule type" value="Genomic_DNA"/>
</dbReference>
<reference evidence="2" key="2">
    <citation type="submission" date="2020-11" db="EMBL/GenBank/DDBJ databases">
        <authorList>
            <person name="McCartney M.A."/>
            <person name="Auch B."/>
            <person name="Kono T."/>
            <person name="Mallez S."/>
            <person name="Becker A."/>
            <person name="Gohl D.M."/>
            <person name="Silverstein K.A.T."/>
            <person name="Koren S."/>
            <person name="Bechman K.B."/>
            <person name="Herman A."/>
            <person name="Abrahante J.E."/>
            <person name="Garbe J."/>
        </authorList>
    </citation>
    <scope>NUCLEOTIDE SEQUENCE</scope>
    <source>
        <strain evidence="2">Duluth1</strain>
        <tissue evidence="2">Whole animal</tissue>
    </source>
</reference>
<feature type="coiled-coil region" evidence="1">
    <location>
        <begin position="130"/>
        <end position="172"/>
    </location>
</feature>
<sequence>MANNLELAYMMACKHTEVAGKVLQTAHGARTEHLMALGMMQKLKVTSKHIIDTLIPYIKLGVEKKDPKLVLKTITMATKYITDMEKKSSETVQSYNEFQKKIIEMQMYLNGKVEDIGEETRKLQRAIAMQKQLLAEAIAYKEEKEKEKNELTKEMEDMKIEHERSMKRAEEDYNKGISWAKNPNWIDGIIGGGALAATFILGPGALLVGAGYGTLRGIISPMVVNASINTKNEHLRQLQAQTAEQQNKLRSEITEANKSILDCRYNTLELEAKSSDLADKKAALVDARQIQDTAKYAIRLGGQFTAMQLFWQKMSESHHAMEMRIKANELLLDDAEYGLLILASCEQALTDWNIILDICTKYEQTSALELKENYKFVAVQFDTMPEDVKGKRKEALISSITSADEDLN</sequence>
<gene>
    <name evidence="2" type="ORF">DPMN_160340</name>
</gene>
<keyword evidence="3" id="KW-1185">Reference proteome</keyword>
<dbReference type="AlphaFoldDB" id="A0A9D4EM31"/>